<evidence type="ECO:0000259" key="6">
    <source>
        <dbReference type="PROSITE" id="PS51462"/>
    </source>
</evidence>
<keyword evidence="3 5" id="KW-0378">Hydrolase</keyword>
<comment type="caution">
    <text evidence="7">The sequence shown here is derived from an EMBL/GenBank/DDBJ whole genome shotgun (WGS) entry which is preliminary data.</text>
</comment>
<dbReference type="Pfam" id="PF00293">
    <property type="entry name" value="NUDIX"/>
    <property type="match status" value="1"/>
</dbReference>
<evidence type="ECO:0000313" key="7">
    <source>
        <dbReference type="EMBL" id="GAA4399718.1"/>
    </source>
</evidence>
<gene>
    <name evidence="7" type="ORF">GCM10023153_26120</name>
</gene>
<evidence type="ECO:0000256" key="1">
    <source>
        <dbReference type="ARBA" id="ARBA00001946"/>
    </source>
</evidence>
<dbReference type="SUPFAM" id="SSF55811">
    <property type="entry name" value="Nudix"/>
    <property type="match status" value="1"/>
</dbReference>
<dbReference type="Proteomes" id="UP001500390">
    <property type="component" value="Unassembled WGS sequence"/>
</dbReference>
<dbReference type="PROSITE" id="PS00893">
    <property type="entry name" value="NUDIX_BOX"/>
    <property type="match status" value="1"/>
</dbReference>
<proteinExistence type="inferred from homology"/>
<protein>
    <recommendedName>
        <fullName evidence="6">Nudix hydrolase domain-containing protein</fullName>
    </recommendedName>
</protein>
<comment type="similarity">
    <text evidence="2 5">Belongs to the Nudix hydrolase family.</text>
</comment>
<evidence type="ECO:0000256" key="2">
    <source>
        <dbReference type="ARBA" id="ARBA00005582"/>
    </source>
</evidence>
<name>A0ABP8K2P8_9MICO</name>
<dbReference type="PANTHER" id="PTHR43046">
    <property type="entry name" value="GDP-MANNOSE MANNOSYL HYDROLASE"/>
    <property type="match status" value="1"/>
</dbReference>
<evidence type="ECO:0000313" key="8">
    <source>
        <dbReference type="Proteomes" id="UP001500390"/>
    </source>
</evidence>
<keyword evidence="8" id="KW-1185">Reference proteome</keyword>
<accession>A0ABP8K2P8</accession>
<organism evidence="7 8">
    <name type="scientific">Ornithinibacter aureus</name>
    <dbReference type="NCBI Taxonomy" id="622664"/>
    <lineage>
        <taxon>Bacteria</taxon>
        <taxon>Bacillati</taxon>
        <taxon>Actinomycetota</taxon>
        <taxon>Actinomycetes</taxon>
        <taxon>Micrococcales</taxon>
        <taxon>Intrasporangiaceae</taxon>
        <taxon>Ornithinibacter</taxon>
    </lineage>
</organism>
<dbReference type="Gene3D" id="3.90.79.10">
    <property type="entry name" value="Nucleoside Triphosphate Pyrophosphohydrolase"/>
    <property type="match status" value="1"/>
</dbReference>
<dbReference type="InterPro" id="IPR020084">
    <property type="entry name" value="NUDIX_hydrolase_CS"/>
</dbReference>
<sequence>MVMTTPPAARPRIQRRAVRVFLFDDADRLLLFLDSDLGLDPVPHWWVTPGGGVDPGESDVEAAVRELWEETGLVVDAGSLVGPLLTRDVVHGYSDQITEQTEVYFALRVPAFEVDTAAHTVEEQATVADIRWWTLADLESTTDDVWPRDLFTLLALVDQPDAWRDGPVIGEPVEESVVPAP</sequence>
<evidence type="ECO:0000256" key="3">
    <source>
        <dbReference type="ARBA" id="ARBA00022801"/>
    </source>
</evidence>
<dbReference type="PANTHER" id="PTHR43046:SF12">
    <property type="entry name" value="GDP-MANNOSE MANNOSYL HYDROLASE"/>
    <property type="match status" value="1"/>
</dbReference>
<dbReference type="InterPro" id="IPR015797">
    <property type="entry name" value="NUDIX_hydrolase-like_dom_sf"/>
</dbReference>
<evidence type="ECO:0000256" key="4">
    <source>
        <dbReference type="ARBA" id="ARBA00022842"/>
    </source>
</evidence>
<comment type="cofactor">
    <cofactor evidence="1">
        <name>Mg(2+)</name>
        <dbReference type="ChEBI" id="CHEBI:18420"/>
    </cofactor>
</comment>
<evidence type="ECO:0000256" key="5">
    <source>
        <dbReference type="RuleBase" id="RU003476"/>
    </source>
</evidence>
<dbReference type="PROSITE" id="PS51462">
    <property type="entry name" value="NUDIX"/>
    <property type="match status" value="1"/>
</dbReference>
<dbReference type="EMBL" id="BAABFX010000037">
    <property type="protein sequence ID" value="GAA4399718.1"/>
    <property type="molecule type" value="Genomic_DNA"/>
</dbReference>
<reference evidence="8" key="1">
    <citation type="journal article" date="2019" name="Int. J. Syst. Evol. Microbiol.">
        <title>The Global Catalogue of Microorganisms (GCM) 10K type strain sequencing project: providing services to taxonomists for standard genome sequencing and annotation.</title>
        <authorList>
            <consortium name="The Broad Institute Genomics Platform"/>
            <consortium name="The Broad Institute Genome Sequencing Center for Infectious Disease"/>
            <person name="Wu L."/>
            <person name="Ma J."/>
        </authorList>
    </citation>
    <scope>NUCLEOTIDE SEQUENCE [LARGE SCALE GENOMIC DNA]</scope>
    <source>
        <strain evidence="8">JCM 17738</strain>
    </source>
</reference>
<dbReference type="InterPro" id="IPR000086">
    <property type="entry name" value="NUDIX_hydrolase_dom"/>
</dbReference>
<dbReference type="PRINTS" id="PR00502">
    <property type="entry name" value="NUDIXFAMILY"/>
</dbReference>
<dbReference type="CDD" id="cd04685">
    <property type="entry name" value="NUDIX_Hydrolase"/>
    <property type="match status" value="1"/>
</dbReference>
<feature type="domain" description="Nudix hydrolase" evidence="6">
    <location>
        <begin position="13"/>
        <end position="158"/>
    </location>
</feature>
<dbReference type="InterPro" id="IPR020476">
    <property type="entry name" value="Nudix_hydrolase"/>
</dbReference>
<keyword evidence="4" id="KW-0460">Magnesium</keyword>